<evidence type="ECO:0000259" key="6">
    <source>
        <dbReference type="Pfam" id="PF02826"/>
    </source>
</evidence>
<evidence type="ECO:0000256" key="4">
    <source>
        <dbReference type="RuleBase" id="RU003719"/>
    </source>
</evidence>
<organism evidence="7 8">
    <name type="scientific">Eggerthella guodeyinii</name>
    <dbReference type="NCBI Taxonomy" id="2690837"/>
    <lineage>
        <taxon>Bacteria</taxon>
        <taxon>Bacillati</taxon>
        <taxon>Actinomycetota</taxon>
        <taxon>Coriobacteriia</taxon>
        <taxon>Eggerthellales</taxon>
        <taxon>Eggerthellaceae</taxon>
        <taxon>Eggerthella</taxon>
    </lineage>
</organism>
<evidence type="ECO:0000256" key="1">
    <source>
        <dbReference type="ARBA" id="ARBA00005854"/>
    </source>
</evidence>
<dbReference type="InterPro" id="IPR006139">
    <property type="entry name" value="D-isomer_2_OHA_DH_cat_dom"/>
</dbReference>
<dbReference type="InterPro" id="IPR006140">
    <property type="entry name" value="D-isomer_DH_NAD-bd"/>
</dbReference>
<gene>
    <name evidence="7" type="ORF">GS424_013970</name>
</gene>
<feature type="domain" description="D-isomer specific 2-hydroxyacid dehydrogenase NAD-binding" evidence="6">
    <location>
        <begin position="107"/>
        <end position="284"/>
    </location>
</feature>
<dbReference type="InterPro" id="IPR029753">
    <property type="entry name" value="D-isomer_DH_CS"/>
</dbReference>
<dbReference type="PANTHER" id="PTHR10996">
    <property type="entry name" value="2-HYDROXYACID DEHYDROGENASE-RELATED"/>
    <property type="match status" value="1"/>
</dbReference>
<dbReference type="InterPro" id="IPR050223">
    <property type="entry name" value="D-isomer_2-hydroxyacid_DH"/>
</dbReference>
<dbReference type="InterPro" id="IPR029752">
    <property type="entry name" value="D-isomer_DH_CS1"/>
</dbReference>
<dbReference type="FunFam" id="3.40.50.720:FF:000203">
    <property type="entry name" value="D-3-phosphoglycerate dehydrogenase (SerA)"/>
    <property type="match status" value="1"/>
</dbReference>
<evidence type="ECO:0000256" key="3">
    <source>
        <dbReference type="ARBA" id="ARBA00023027"/>
    </source>
</evidence>
<dbReference type="GO" id="GO:0051287">
    <property type="term" value="F:NAD binding"/>
    <property type="evidence" value="ECO:0007669"/>
    <property type="project" value="InterPro"/>
</dbReference>
<dbReference type="InterPro" id="IPR036291">
    <property type="entry name" value="NAD(P)-bd_dom_sf"/>
</dbReference>
<dbReference type="PROSITE" id="PS00065">
    <property type="entry name" value="D_2_HYDROXYACID_DH_1"/>
    <property type="match status" value="1"/>
</dbReference>
<sequence>MKTILLTNDYDDAVLHVVESEVPRGFELITLKDAGDDPGIIPRIDYILAGGRRWIGRDLLENAAQLKMIQRSGVGLDSLDLNCIKERRIPLYVNPGINAQSVAEHTVMLILATLKNLPLVNDNVHRGIWKKQSQGIKNHELHGKTVGVVGLGNIGKRVCALLRAFGAEVLYFDKTKLSQFQEKEMSICFCPLDQMFSCVDIITLHCGLTEETRNLVNEKRLSSMKDGAIVINTARGGLVNESSLARHVEMGRIAAGLDVFQKEPANLDNPLLGLEKVIATSHISGITYESFRAMMNEAMKNIALFERGDFEKISDKRVVL</sequence>
<dbReference type="Pfam" id="PF00389">
    <property type="entry name" value="2-Hacid_dh"/>
    <property type="match status" value="1"/>
</dbReference>
<dbReference type="CDD" id="cd12175">
    <property type="entry name" value="2-Hacid_dh_11"/>
    <property type="match status" value="1"/>
</dbReference>
<dbReference type="Proteomes" id="UP000478463">
    <property type="component" value="Chromosome"/>
</dbReference>
<feature type="domain" description="D-isomer specific 2-hydroxyacid dehydrogenase catalytic" evidence="5">
    <location>
        <begin position="41"/>
        <end position="308"/>
    </location>
</feature>
<dbReference type="SUPFAM" id="SSF51735">
    <property type="entry name" value="NAD(P)-binding Rossmann-fold domains"/>
    <property type="match status" value="1"/>
</dbReference>
<evidence type="ECO:0000313" key="8">
    <source>
        <dbReference type="Proteomes" id="UP000478463"/>
    </source>
</evidence>
<dbReference type="PROSITE" id="PS00671">
    <property type="entry name" value="D_2_HYDROXYACID_DH_3"/>
    <property type="match status" value="1"/>
</dbReference>
<dbReference type="GO" id="GO:0016616">
    <property type="term" value="F:oxidoreductase activity, acting on the CH-OH group of donors, NAD or NADP as acceptor"/>
    <property type="evidence" value="ECO:0007669"/>
    <property type="project" value="InterPro"/>
</dbReference>
<dbReference type="Pfam" id="PF02826">
    <property type="entry name" value="2-Hacid_dh_C"/>
    <property type="match status" value="1"/>
</dbReference>
<evidence type="ECO:0000256" key="2">
    <source>
        <dbReference type="ARBA" id="ARBA00023002"/>
    </source>
</evidence>
<evidence type="ECO:0000313" key="7">
    <source>
        <dbReference type="EMBL" id="QOS67607.1"/>
    </source>
</evidence>
<evidence type="ECO:0000259" key="5">
    <source>
        <dbReference type="Pfam" id="PF00389"/>
    </source>
</evidence>
<dbReference type="AlphaFoldDB" id="A0A6L7IX55"/>
<name>A0A6L7IX55_9ACTN</name>
<comment type="similarity">
    <text evidence="1 4">Belongs to the D-isomer specific 2-hydroxyacid dehydrogenase family.</text>
</comment>
<protein>
    <submittedName>
        <fullName evidence="7">Hydroxyacid dehydrogenase</fullName>
    </submittedName>
</protein>
<reference evidence="7 8" key="1">
    <citation type="submission" date="2020-10" db="EMBL/GenBank/DDBJ databases">
        <title>Eggerthella sp. nov., isolated from human feces.</title>
        <authorList>
            <person name="Yajun G."/>
        </authorList>
    </citation>
    <scope>NUCLEOTIDE SEQUENCE [LARGE SCALE GENOMIC DNA]</scope>
    <source>
        <strain evidence="7 8">HF-1101</strain>
    </source>
</reference>
<accession>A0A6L7IX55</accession>
<dbReference type="EMBL" id="CP063310">
    <property type="protein sequence ID" value="QOS67607.1"/>
    <property type="molecule type" value="Genomic_DNA"/>
</dbReference>
<proteinExistence type="inferred from homology"/>
<dbReference type="KEGG" id="egd:GS424_013970"/>
<keyword evidence="3" id="KW-0520">NAD</keyword>
<dbReference type="SUPFAM" id="SSF52283">
    <property type="entry name" value="Formate/glycerate dehydrogenase catalytic domain-like"/>
    <property type="match status" value="1"/>
</dbReference>
<keyword evidence="2 4" id="KW-0560">Oxidoreductase</keyword>
<dbReference type="RefSeq" id="WP_160941104.1">
    <property type="nucleotide sequence ID" value="NZ_CP063310.1"/>
</dbReference>
<dbReference type="Gene3D" id="3.40.50.720">
    <property type="entry name" value="NAD(P)-binding Rossmann-like Domain"/>
    <property type="match status" value="2"/>
</dbReference>